<name>A0A1Y4LNC3_9FIRM</name>
<gene>
    <name evidence="4" type="ORF">B5F15_08020</name>
</gene>
<evidence type="ECO:0000313" key="4">
    <source>
        <dbReference type="EMBL" id="OUP58197.1"/>
    </source>
</evidence>
<dbReference type="InterPro" id="IPR050559">
    <property type="entry name" value="P-Pant_transferase_sf"/>
</dbReference>
<dbReference type="Pfam" id="PF01648">
    <property type="entry name" value="ACPS"/>
    <property type="match status" value="1"/>
</dbReference>
<evidence type="ECO:0000259" key="3">
    <source>
        <dbReference type="Pfam" id="PF01648"/>
    </source>
</evidence>
<evidence type="ECO:0000256" key="2">
    <source>
        <dbReference type="ARBA" id="ARBA00022679"/>
    </source>
</evidence>
<dbReference type="AlphaFoldDB" id="A0A1Y4LNC3"/>
<proteinExistence type="inferred from homology"/>
<dbReference type="PANTHER" id="PTHR12215:SF10">
    <property type="entry name" value="L-AMINOADIPATE-SEMIALDEHYDE DEHYDROGENASE-PHOSPHOPANTETHEINYL TRANSFERASE"/>
    <property type="match status" value="1"/>
</dbReference>
<dbReference type="STRING" id="501571.GCA_900143195_00746"/>
<keyword evidence="2" id="KW-0808">Transferase</keyword>
<evidence type="ECO:0000313" key="5">
    <source>
        <dbReference type="Proteomes" id="UP000195326"/>
    </source>
</evidence>
<feature type="domain" description="4'-phosphopantetheinyl transferase" evidence="3">
    <location>
        <begin position="116"/>
        <end position="182"/>
    </location>
</feature>
<sequence>MYCAVAVRSWGDDVIPHVTVCEALVTQLSLDQRETLLCPSRLEVLSRISHPQAQAASLTGDLLLCAAVRHVRPDTAFPLVRVARPSGQPYLPDFPDLHLSISHSGDRVVCAVADVPVGIDLELPRPVRPGLAARWFDADEQALIARDSSTFFDLWMVKEAVLKETGCGLAHGLREVSVALDPLPYLTRPVFGQLHTIARVRLSCGHYAMLSVPGTVSPAVTVLSPHITDFL</sequence>
<dbReference type="EMBL" id="NFKL01000010">
    <property type="protein sequence ID" value="OUP58197.1"/>
    <property type="molecule type" value="Genomic_DNA"/>
</dbReference>
<dbReference type="GO" id="GO:0019878">
    <property type="term" value="P:lysine biosynthetic process via aminoadipic acid"/>
    <property type="evidence" value="ECO:0007669"/>
    <property type="project" value="TreeGrafter"/>
</dbReference>
<dbReference type="Gene3D" id="3.90.470.20">
    <property type="entry name" value="4'-phosphopantetheinyl transferase domain"/>
    <property type="match status" value="1"/>
</dbReference>
<dbReference type="InterPro" id="IPR008278">
    <property type="entry name" value="4-PPantetheinyl_Trfase_dom"/>
</dbReference>
<dbReference type="PANTHER" id="PTHR12215">
    <property type="entry name" value="PHOSPHOPANTETHEINE TRANSFERASE"/>
    <property type="match status" value="1"/>
</dbReference>
<dbReference type="GO" id="GO:0008897">
    <property type="term" value="F:holo-[acyl-carrier-protein] synthase activity"/>
    <property type="evidence" value="ECO:0007669"/>
    <property type="project" value="InterPro"/>
</dbReference>
<protein>
    <recommendedName>
        <fullName evidence="3">4'-phosphopantetheinyl transferase domain-containing protein</fullName>
    </recommendedName>
</protein>
<accession>A0A1Y4LNC3</accession>
<dbReference type="SUPFAM" id="SSF56214">
    <property type="entry name" value="4'-phosphopantetheinyl transferase"/>
    <property type="match status" value="2"/>
</dbReference>
<dbReference type="InterPro" id="IPR037143">
    <property type="entry name" value="4-PPantetheinyl_Trfase_dom_sf"/>
</dbReference>
<evidence type="ECO:0000256" key="1">
    <source>
        <dbReference type="ARBA" id="ARBA00010990"/>
    </source>
</evidence>
<comment type="similarity">
    <text evidence="1">Belongs to the P-Pant transferase superfamily. Gsp/Sfp/HetI/AcpT family.</text>
</comment>
<comment type="caution">
    <text evidence="4">The sequence shown here is derived from an EMBL/GenBank/DDBJ whole genome shotgun (WGS) entry which is preliminary data.</text>
</comment>
<dbReference type="GO" id="GO:0005829">
    <property type="term" value="C:cytosol"/>
    <property type="evidence" value="ECO:0007669"/>
    <property type="project" value="TreeGrafter"/>
</dbReference>
<dbReference type="GO" id="GO:0000287">
    <property type="term" value="F:magnesium ion binding"/>
    <property type="evidence" value="ECO:0007669"/>
    <property type="project" value="InterPro"/>
</dbReference>
<organism evidence="4 5">
    <name type="scientific">Butyricicoccus pullicaecorum</name>
    <dbReference type="NCBI Taxonomy" id="501571"/>
    <lineage>
        <taxon>Bacteria</taxon>
        <taxon>Bacillati</taxon>
        <taxon>Bacillota</taxon>
        <taxon>Clostridia</taxon>
        <taxon>Eubacteriales</taxon>
        <taxon>Butyricicoccaceae</taxon>
        <taxon>Butyricicoccus</taxon>
    </lineage>
</organism>
<dbReference type="Proteomes" id="UP000195326">
    <property type="component" value="Unassembled WGS sequence"/>
</dbReference>
<reference evidence="5" key="1">
    <citation type="submission" date="2017-04" db="EMBL/GenBank/DDBJ databases">
        <title>Function of individual gut microbiota members based on whole genome sequencing of pure cultures obtained from chicken caecum.</title>
        <authorList>
            <person name="Medvecky M."/>
            <person name="Cejkova D."/>
            <person name="Polansky O."/>
            <person name="Karasova D."/>
            <person name="Kubasova T."/>
            <person name="Cizek A."/>
            <person name="Rychlik I."/>
        </authorList>
    </citation>
    <scope>NUCLEOTIDE SEQUENCE [LARGE SCALE GENOMIC DNA]</scope>
    <source>
        <strain evidence="5">An179</strain>
    </source>
</reference>